<protein>
    <recommendedName>
        <fullName evidence="5">Transmembrane protein</fullName>
    </recommendedName>
</protein>
<dbReference type="Proteomes" id="UP001145021">
    <property type="component" value="Unassembled WGS sequence"/>
</dbReference>
<keyword evidence="2" id="KW-0472">Membrane</keyword>
<feature type="transmembrane region" description="Helical" evidence="2">
    <location>
        <begin position="371"/>
        <end position="397"/>
    </location>
</feature>
<feature type="transmembrane region" description="Helical" evidence="2">
    <location>
        <begin position="51"/>
        <end position="74"/>
    </location>
</feature>
<evidence type="ECO:0000313" key="3">
    <source>
        <dbReference type="EMBL" id="KAJ1643523.1"/>
    </source>
</evidence>
<dbReference type="EMBL" id="JANBOH010000246">
    <property type="protein sequence ID" value="KAJ1643523.1"/>
    <property type="molecule type" value="Genomic_DNA"/>
</dbReference>
<feature type="transmembrane region" description="Helical" evidence="2">
    <location>
        <begin position="308"/>
        <end position="328"/>
    </location>
</feature>
<name>A0A9W7XIJ3_9FUNG</name>
<feature type="transmembrane region" description="Helical" evidence="2">
    <location>
        <begin position="340"/>
        <end position="359"/>
    </location>
</feature>
<reference evidence="3" key="1">
    <citation type="submission" date="2022-07" db="EMBL/GenBank/DDBJ databases">
        <title>Phylogenomic reconstructions and comparative analyses of Kickxellomycotina fungi.</title>
        <authorList>
            <person name="Reynolds N.K."/>
            <person name="Stajich J.E."/>
            <person name="Barry K."/>
            <person name="Grigoriev I.V."/>
            <person name="Crous P."/>
            <person name="Smith M.E."/>
        </authorList>
    </citation>
    <scope>NUCLEOTIDE SEQUENCE</scope>
    <source>
        <strain evidence="3">NBRC 105413</strain>
    </source>
</reference>
<organism evidence="3 4">
    <name type="scientific">Coemansia asiatica</name>
    <dbReference type="NCBI Taxonomy" id="1052880"/>
    <lineage>
        <taxon>Eukaryota</taxon>
        <taxon>Fungi</taxon>
        <taxon>Fungi incertae sedis</taxon>
        <taxon>Zoopagomycota</taxon>
        <taxon>Kickxellomycotina</taxon>
        <taxon>Kickxellomycetes</taxon>
        <taxon>Kickxellales</taxon>
        <taxon>Kickxellaceae</taxon>
        <taxon>Coemansia</taxon>
    </lineage>
</organism>
<feature type="compositionally biased region" description="Low complexity" evidence="1">
    <location>
        <begin position="237"/>
        <end position="251"/>
    </location>
</feature>
<evidence type="ECO:0000313" key="4">
    <source>
        <dbReference type="Proteomes" id="UP001145021"/>
    </source>
</evidence>
<dbReference type="GO" id="GO:0016020">
    <property type="term" value="C:membrane"/>
    <property type="evidence" value="ECO:0007669"/>
    <property type="project" value="TreeGrafter"/>
</dbReference>
<evidence type="ECO:0008006" key="5">
    <source>
        <dbReference type="Google" id="ProtNLM"/>
    </source>
</evidence>
<sequence>MSLRTLPFRAFSRLFLWSKTQTHRFLYHNTEYLRDDLLTTSYFVPQRPLGLLRLAVFVYCLVVLVANLAVNIVHDAGWSWAAYFTTLTFFGITLYYGVAAYNTLRYRNLCCTRARISGVAGLPISQPMPLTSQQRKALMEEGRMGQMPGMLLSDPSIFTRDGSEASCYDDRDDTSGARGIEHAQLLVGSEHLNRRRCLEIQEIQVFPDHHNNNNNYSIIEDEQTKDALSSFTAEPMSQSSQQEQEQQQQQQLRRAEPADLPSVLHQSSLATQWLLYESFTCFAPLVTLIYWCLLYPTQDGFANALDIWMGVSMHACNSVLMVLEISVFARTRYRWTHIGAMYFILVLYLALVYFMVGVYDFYVYPFFDSRYFAGYVAVVCLLVLDVVAIIWVIMLMVHRLRDMLYPKWLSKRHSVFAF</sequence>
<feature type="transmembrane region" description="Helical" evidence="2">
    <location>
        <begin position="274"/>
        <end position="296"/>
    </location>
</feature>
<dbReference type="PANTHER" id="PTHR12242">
    <property type="entry name" value="OS02G0130600 PROTEIN-RELATED"/>
    <property type="match status" value="1"/>
</dbReference>
<evidence type="ECO:0000256" key="1">
    <source>
        <dbReference type="SAM" id="MobiDB-lite"/>
    </source>
</evidence>
<feature type="region of interest" description="Disordered" evidence="1">
    <location>
        <begin position="228"/>
        <end position="255"/>
    </location>
</feature>
<keyword evidence="2" id="KW-0812">Transmembrane</keyword>
<comment type="caution">
    <text evidence="3">The sequence shown here is derived from an EMBL/GenBank/DDBJ whole genome shotgun (WGS) entry which is preliminary data.</text>
</comment>
<evidence type="ECO:0000256" key="2">
    <source>
        <dbReference type="SAM" id="Phobius"/>
    </source>
</evidence>
<keyword evidence="4" id="KW-1185">Reference proteome</keyword>
<dbReference type="AlphaFoldDB" id="A0A9W7XIJ3"/>
<gene>
    <name evidence="3" type="ORF">LPJ64_004701</name>
</gene>
<accession>A0A9W7XIJ3</accession>
<dbReference type="PANTHER" id="PTHR12242:SF1">
    <property type="entry name" value="MYND-TYPE DOMAIN-CONTAINING PROTEIN"/>
    <property type="match status" value="1"/>
</dbReference>
<feature type="transmembrane region" description="Helical" evidence="2">
    <location>
        <begin position="80"/>
        <end position="98"/>
    </location>
</feature>
<keyword evidence="2" id="KW-1133">Transmembrane helix</keyword>
<proteinExistence type="predicted"/>